<feature type="domain" description="Ig-like" evidence="9">
    <location>
        <begin position="252"/>
        <end position="338"/>
    </location>
</feature>
<keyword evidence="3" id="KW-0677">Repeat</keyword>
<sequence length="609" mass="68246">MKSSAFWCSLLFGIAIFNLKVVCRPQDLELDYVGDEEEDYENDYDDAPYKGPAPVMKSKNETITAKLGSTVNLPCDVDNSKSFVLMWLNASVPQAPTPMWIDNIRQMSKDERINKLSDNSIEIKDVSSNDAGIYLCKLMSQPELSVYHTLVIEAPLPPGTKPTITSFKPGKEISVKKGSDVFLSCIASGNPAPKITWSKNDNRNNDARIQEDGTSLTIDSVTRKNAGIYTCNAHNSIGSDSKSVTVHVHYAPEIEMDDFYSTNDDEVSINLICTVHATPRAKVTWLKDGKAIPQSQQMVNEKNKYTLHLAKVKPSDFGEYTCEASNKEGHSKESRLISGKPKKPVLQTIKDPLDGKKSGMVWTVQSYSNSPTTEYELMYKTKQEPEWKIQRNNLIDDEKNNRVIDIKHEFESTLPSAEYETKIRVKNKYGWSEYSEVHFFTKDEDGVLSESSLLVEPRTTAMVVIPTANAGDFTTIFENSLGQQLMDILSSKDMMEEKLNELTNSHNIPRKIAKTDVDMLESAFNRTKSQFDDMDAVMNEMIKVFNTLTSAPSKENVKEILPESEIPTTPAPNKINVTLISESADRGSAAEFRISIVFVTCLSFALLYC</sequence>
<feature type="domain" description="Ig-like" evidence="9">
    <location>
        <begin position="162"/>
        <end position="245"/>
    </location>
</feature>
<feature type="signal peptide" evidence="8">
    <location>
        <begin position="1"/>
        <end position="23"/>
    </location>
</feature>
<comment type="subcellular location">
    <subcellularLocation>
        <location evidence="1">Cell membrane</location>
    </subcellularLocation>
</comment>
<evidence type="ECO:0000313" key="11">
    <source>
        <dbReference type="EMBL" id="JAS16315.1"/>
    </source>
</evidence>
<dbReference type="SUPFAM" id="SSF48726">
    <property type="entry name" value="Immunoglobulin"/>
    <property type="match status" value="3"/>
</dbReference>
<reference evidence="11" key="1">
    <citation type="submission" date="2015-12" db="EMBL/GenBank/DDBJ databases">
        <title>De novo transcriptome assembly of four potential Pierce s Disease insect vectors from Arizona vineyards.</title>
        <authorList>
            <person name="Tassone E.E."/>
        </authorList>
    </citation>
    <scope>NUCLEOTIDE SEQUENCE</scope>
</reference>
<protein>
    <submittedName>
        <fullName evidence="11">Uncharacterized protein</fullName>
    </submittedName>
</protein>
<evidence type="ECO:0000259" key="9">
    <source>
        <dbReference type="PROSITE" id="PS50835"/>
    </source>
</evidence>
<dbReference type="InterPro" id="IPR003961">
    <property type="entry name" value="FN3_dom"/>
</dbReference>
<feature type="chain" id="PRO_5008580627" evidence="8">
    <location>
        <begin position="24"/>
        <end position="609"/>
    </location>
</feature>
<dbReference type="PROSITE" id="PS50835">
    <property type="entry name" value="IG_LIKE"/>
    <property type="match status" value="3"/>
</dbReference>
<evidence type="ECO:0000256" key="3">
    <source>
        <dbReference type="ARBA" id="ARBA00022737"/>
    </source>
</evidence>
<dbReference type="InterPro" id="IPR036116">
    <property type="entry name" value="FN3_sf"/>
</dbReference>
<evidence type="ECO:0000256" key="6">
    <source>
        <dbReference type="ARBA" id="ARBA00023180"/>
    </source>
</evidence>
<organism evidence="11">
    <name type="scientific">Clastoptera arizonana</name>
    <name type="common">Arizona spittle bug</name>
    <dbReference type="NCBI Taxonomy" id="38151"/>
    <lineage>
        <taxon>Eukaryota</taxon>
        <taxon>Metazoa</taxon>
        <taxon>Ecdysozoa</taxon>
        <taxon>Arthropoda</taxon>
        <taxon>Hexapoda</taxon>
        <taxon>Insecta</taxon>
        <taxon>Pterygota</taxon>
        <taxon>Neoptera</taxon>
        <taxon>Paraneoptera</taxon>
        <taxon>Hemiptera</taxon>
        <taxon>Auchenorrhyncha</taxon>
        <taxon>Cercopoidea</taxon>
        <taxon>Clastopteridae</taxon>
        <taxon>Clastoptera</taxon>
    </lineage>
</organism>
<evidence type="ECO:0000256" key="8">
    <source>
        <dbReference type="SAM" id="SignalP"/>
    </source>
</evidence>
<dbReference type="PANTHER" id="PTHR45080">
    <property type="entry name" value="CONTACTIN 5"/>
    <property type="match status" value="1"/>
</dbReference>
<dbReference type="InterPro" id="IPR050958">
    <property type="entry name" value="Cell_Adh-Cytoskel_Orgn"/>
</dbReference>
<evidence type="ECO:0000256" key="1">
    <source>
        <dbReference type="ARBA" id="ARBA00004236"/>
    </source>
</evidence>
<dbReference type="SUPFAM" id="SSF49265">
    <property type="entry name" value="Fibronectin type III"/>
    <property type="match status" value="1"/>
</dbReference>
<dbReference type="InterPro" id="IPR013098">
    <property type="entry name" value="Ig_I-set"/>
</dbReference>
<evidence type="ECO:0000256" key="7">
    <source>
        <dbReference type="ARBA" id="ARBA00023319"/>
    </source>
</evidence>
<evidence type="ECO:0000256" key="4">
    <source>
        <dbReference type="ARBA" id="ARBA00023136"/>
    </source>
</evidence>
<dbReference type="InterPro" id="IPR013106">
    <property type="entry name" value="Ig_V-set"/>
</dbReference>
<keyword evidence="7" id="KW-0393">Immunoglobulin domain</keyword>
<dbReference type="FunFam" id="2.60.40.10:FF:000005">
    <property type="entry name" value="Neuronal cell adhesion molecule"/>
    <property type="match status" value="1"/>
</dbReference>
<evidence type="ECO:0000259" key="10">
    <source>
        <dbReference type="PROSITE" id="PS50853"/>
    </source>
</evidence>
<dbReference type="GO" id="GO:0008046">
    <property type="term" value="F:axon guidance receptor activity"/>
    <property type="evidence" value="ECO:0007669"/>
    <property type="project" value="TreeGrafter"/>
</dbReference>
<dbReference type="PROSITE" id="PS50853">
    <property type="entry name" value="FN3"/>
    <property type="match status" value="1"/>
</dbReference>
<gene>
    <name evidence="11" type="ORF">g.42210</name>
</gene>
<dbReference type="InterPro" id="IPR003599">
    <property type="entry name" value="Ig_sub"/>
</dbReference>
<keyword evidence="2" id="KW-1003">Cell membrane</keyword>
<dbReference type="InterPro" id="IPR013783">
    <property type="entry name" value="Ig-like_fold"/>
</dbReference>
<evidence type="ECO:0000256" key="5">
    <source>
        <dbReference type="ARBA" id="ARBA00023157"/>
    </source>
</evidence>
<dbReference type="PANTHER" id="PTHR45080:SF33">
    <property type="entry name" value="IG-LIKE DOMAIN-CONTAINING PROTEIN"/>
    <property type="match status" value="1"/>
</dbReference>
<dbReference type="Pfam" id="PF07679">
    <property type="entry name" value="I-set"/>
    <property type="match status" value="2"/>
</dbReference>
<dbReference type="GO" id="GO:0030424">
    <property type="term" value="C:axon"/>
    <property type="evidence" value="ECO:0007669"/>
    <property type="project" value="TreeGrafter"/>
</dbReference>
<dbReference type="InterPro" id="IPR003598">
    <property type="entry name" value="Ig_sub2"/>
</dbReference>
<keyword evidence="5" id="KW-1015">Disulfide bond</keyword>
<keyword evidence="8" id="KW-0732">Signal</keyword>
<name>A0A1B6CSK9_9HEMI</name>
<dbReference type="Gene3D" id="2.60.40.10">
    <property type="entry name" value="Immunoglobulins"/>
    <property type="match status" value="4"/>
</dbReference>
<proteinExistence type="predicted"/>
<evidence type="ECO:0000256" key="2">
    <source>
        <dbReference type="ARBA" id="ARBA00022475"/>
    </source>
</evidence>
<feature type="domain" description="Fibronectin type-III" evidence="10">
    <location>
        <begin position="340"/>
        <end position="445"/>
    </location>
</feature>
<dbReference type="GO" id="GO:0007156">
    <property type="term" value="P:homophilic cell adhesion via plasma membrane adhesion molecules"/>
    <property type="evidence" value="ECO:0007669"/>
    <property type="project" value="TreeGrafter"/>
</dbReference>
<dbReference type="SMART" id="SM00408">
    <property type="entry name" value="IGc2"/>
    <property type="match status" value="3"/>
</dbReference>
<dbReference type="CDD" id="cd00063">
    <property type="entry name" value="FN3"/>
    <property type="match status" value="1"/>
</dbReference>
<dbReference type="GO" id="GO:0005886">
    <property type="term" value="C:plasma membrane"/>
    <property type="evidence" value="ECO:0007669"/>
    <property type="project" value="UniProtKB-SubCell"/>
</dbReference>
<accession>A0A1B6CSK9</accession>
<dbReference type="InterPro" id="IPR036179">
    <property type="entry name" value="Ig-like_dom_sf"/>
</dbReference>
<dbReference type="InterPro" id="IPR007110">
    <property type="entry name" value="Ig-like_dom"/>
</dbReference>
<feature type="domain" description="Ig-like" evidence="9">
    <location>
        <begin position="52"/>
        <end position="147"/>
    </location>
</feature>
<keyword evidence="6" id="KW-0325">Glycoprotein</keyword>
<dbReference type="EMBL" id="GEDC01020983">
    <property type="protein sequence ID" value="JAS16315.1"/>
    <property type="molecule type" value="Transcribed_RNA"/>
</dbReference>
<dbReference type="GO" id="GO:0043025">
    <property type="term" value="C:neuronal cell body"/>
    <property type="evidence" value="ECO:0007669"/>
    <property type="project" value="TreeGrafter"/>
</dbReference>
<dbReference type="GO" id="GO:0050808">
    <property type="term" value="P:synapse organization"/>
    <property type="evidence" value="ECO:0007669"/>
    <property type="project" value="TreeGrafter"/>
</dbReference>
<keyword evidence="4" id="KW-0472">Membrane</keyword>
<dbReference type="CDD" id="cd00096">
    <property type="entry name" value="Ig"/>
    <property type="match status" value="1"/>
</dbReference>
<dbReference type="AlphaFoldDB" id="A0A1B6CSK9"/>
<dbReference type="SMART" id="SM00409">
    <property type="entry name" value="IG"/>
    <property type="match status" value="3"/>
</dbReference>
<dbReference type="FunFam" id="2.60.40.10:FF:000032">
    <property type="entry name" value="palladin isoform X1"/>
    <property type="match status" value="1"/>
</dbReference>
<dbReference type="Pfam" id="PF07686">
    <property type="entry name" value="V-set"/>
    <property type="match status" value="1"/>
</dbReference>